<dbReference type="EMBL" id="JACHJP010000011">
    <property type="protein sequence ID" value="MBB4919785.1"/>
    <property type="molecule type" value="Genomic_DNA"/>
</dbReference>
<gene>
    <name evidence="3" type="ORF">FHS44_006929</name>
</gene>
<dbReference type="Gene3D" id="3.40.50.620">
    <property type="entry name" value="HUPs"/>
    <property type="match status" value="2"/>
</dbReference>
<dbReference type="InterPro" id="IPR014729">
    <property type="entry name" value="Rossmann-like_a/b/a_fold"/>
</dbReference>
<evidence type="ECO:0000256" key="1">
    <source>
        <dbReference type="ARBA" id="ARBA00008791"/>
    </source>
</evidence>
<dbReference type="PANTHER" id="PTHR46553">
    <property type="entry name" value="ADENINE NUCLEOTIDE ALPHA HYDROLASES-LIKE SUPERFAMILY PROTEIN"/>
    <property type="match status" value="1"/>
</dbReference>
<dbReference type="SUPFAM" id="SSF52402">
    <property type="entry name" value="Adenine nucleotide alpha hydrolases-like"/>
    <property type="match status" value="2"/>
</dbReference>
<keyword evidence="4" id="KW-1185">Reference proteome</keyword>
<evidence type="ECO:0000313" key="3">
    <source>
        <dbReference type="EMBL" id="MBB4919785.1"/>
    </source>
</evidence>
<dbReference type="PANTHER" id="PTHR46553:SF3">
    <property type="entry name" value="ADENINE NUCLEOTIDE ALPHA HYDROLASES-LIKE SUPERFAMILY PROTEIN"/>
    <property type="match status" value="1"/>
</dbReference>
<dbReference type="PRINTS" id="PR01438">
    <property type="entry name" value="UNVRSLSTRESS"/>
</dbReference>
<feature type="domain" description="UspA" evidence="2">
    <location>
        <begin position="10"/>
        <end position="146"/>
    </location>
</feature>
<reference evidence="3 4" key="1">
    <citation type="submission" date="2020-08" db="EMBL/GenBank/DDBJ databases">
        <title>Genomic Encyclopedia of Type Strains, Phase III (KMG-III): the genomes of soil and plant-associated and newly described type strains.</title>
        <authorList>
            <person name="Whitman W."/>
        </authorList>
    </citation>
    <scope>NUCLEOTIDE SEQUENCE [LARGE SCALE GENOMIC DNA]</scope>
    <source>
        <strain evidence="3 4">CECT 8840</strain>
    </source>
</reference>
<comment type="caution">
    <text evidence="3">The sequence shown here is derived from an EMBL/GenBank/DDBJ whole genome shotgun (WGS) entry which is preliminary data.</text>
</comment>
<dbReference type="InterPro" id="IPR006016">
    <property type="entry name" value="UspA"/>
</dbReference>
<evidence type="ECO:0000259" key="2">
    <source>
        <dbReference type="Pfam" id="PF00582"/>
    </source>
</evidence>
<feature type="domain" description="UspA" evidence="2">
    <location>
        <begin position="154"/>
        <end position="289"/>
    </location>
</feature>
<dbReference type="RefSeq" id="WP_184722634.1">
    <property type="nucleotide sequence ID" value="NZ_JACHJP010000011.1"/>
</dbReference>
<protein>
    <submittedName>
        <fullName evidence="3">Nucleotide-binding universal stress UspA family protein</fullName>
    </submittedName>
</protein>
<accession>A0A7W7VRV1</accession>
<proteinExistence type="inferred from homology"/>
<dbReference type="Proteomes" id="UP000552644">
    <property type="component" value="Unassembled WGS sequence"/>
</dbReference>
<sequence length="290" mass="30869">MTDFPASGTRDVVVAVDGSAGANVAVEWAADDALRRHAPLRIVHVVERGPYDIPRFSAPEWPGPLVLNGRKVLDEAERVARSRQPSIEVGTELIEGEPVRTLSERAATAVEVVLGSRGLGGFTGALLGSVSTRVAVHAHGPVVVVRPESGQTRREVVVGVDDDPHCEPALAYAFEQAALRGGTLRAVHAWQLPVHAFAPEIVYDMDEIRRAQFRVVRDRVGAWQEKFPEVTVLEDVQSAHPVDALVDASAVADLVVVGSHGRGAVASALLGSVSRGVLHHAHCPVAVVRA</sequence>
<dbReference type="Pfam" id="PF00582">
    <property type="entry name" value="Usp"/>
    <property type="match status" value="2"/>
</dbReference>
<comment type="similarity">
    <text evidence="1">Belongs to the universal stress protein A family.</text>
</comment>
<name>A0A7W7VRV1_9ACTN</name>
<organism evidence="3 4">
    <name type="scientific">Streptosporangium saharense</name>
    <dbReference type="NCBI Taxonomy" id="1706840"/>
    <lineage>
        <taxon>Bacteria</taxon>
        <taxon>Bacillati</taxon>
        <taxon>Actinomycetota</taxon>
        <taxon>Actinomycetes</taxon>
        <taxon>Streptosporangiales</taxon>
        <taxon>Streptosporangiaceae</taxon>
        <taxon>Streptosporangium</taxon>
    </lineage>
</organism>
<evidence type="ECO:0000313" key="4">
    <source>
        <dbReference type="Proteomes" id="UP000552644"/>
    </source>
</evidence>
<dbReference type="AlphaFoldDB" id="A0A7W7VRV1"/>
<dbReference type="InterPro" id="IPR006015">
    <property type="entry name" value="Universal_stress_UspA"/>
</dbReference>